<gene>
    <name evidence="2" type="ORF">FIC82_003860</name>
</gene>
<sequence length="370" mass="39086">MNDPIHRLRTESTRPDADVPLDAVLAVIHARTAGERPGVLTRRRRTVRVAAVGGAGAVVLASALALPGLVPGTGPDVRPAPVAAPSPTAEVRDGVVGEDPDDEGTVVAAVAYVERARTAVEEIDLSTLVLEVGSTFGVQHPGEPALDTSASREFTAGDGSATRWVSEKDFVASVAAGTVGVEEVKHADPAGPEGQMTYWWVSPAAGVYTRFTLPVENWDDIPSGTIREQLTAQLTELAAQMDAIRALADQPDVVTSGPEARTVGGRPATCFEISGPGSAAPRSETSMWVGDEPGTVDWTRAACFDDETHLPLSDERTEHYFIDGATETSLAVTTSDYTWHPRDDASLALLAPSVEGLREVSQDEFTRLTS</sequence>
<protein>
    <submittedName>
        <fullName evidence="2">Uncharacterized protein</fullName>
    </submittedName>
</protein>
<keyword evidence="1" id="KW-1133">Transmembrane helix</keyword>
<reference evidence="2 3" key="1">
    <citation type="journal article" date="2022" name="Int. J. Syst. Evol. Microbiol.">
        <title>Cellulosimicrobium protaetiae sp. nov., isolated from the gut of the larva of Protaetia brevitarsis seulensis.</title>
        <authorList>
            <person name="Le Han H."/>
            <person name="Nguyen T.T.H."/>
            <person name="Li Z."/>
            <person name="Shin N.R."/>
            <person name="Kim S.G."/>
        </authorList>
    </citation>
    <scope>NUCLEOTIDE SEQUENCE [LARGE SCALE GENOMIC DNA]</scope>
    <source>
        <strain evidence="2 3">BI34</strain>
    </source>
</reference>
<accession>A0A6M5UAF2</accession>
<keyword evidence="1" id="KW-0812">Transmembrane</keyword>
<dbReference type="OrthoDB" id="5138696at2"/>
<dbReference type="EMBL" id="CP052757">
    <property type="protein sequence ID" value="QJW35466.1"/>
    <property type="molecule type" value="Genomic_DNA"/>
</dbReference>
<keyword evidence="1" id="KW-0472">Membrane</keyword>
<dbReference type="AlphaFoldDB" id="A0A6M5UAF2"/>
<evidence type="ECO:0000313" key="3">
    <source>
        <dbReference type="Proteomes" id="UP000451354"/>
    </source>
</evidence>
<evidence type="ECO:0000256" key="1">
    <source>
        <dbReference type="SAM" id="Phobius"/>
    </source>
</evidence>
<dbReference type="RefSeq" id="WP_154797635.1">
    <property type="nucleotide sequence ID" value="NZ_CP052757.1"/>
</dbReference>
<keyword evidence="3" id="KW-1185">Reference proteome</keyword>
<dbReference type="KEGG" id="cprt:FIC82_003860"/>
<name>A0A6M5UAF2_9MICO</name>
<dbReference type="Proteomes" id="UP000451354">
    <property type="component" value="Chromosome"/>
</dbReference>
<organism evidence="2 3">
    <name type="scientific">Cellulosimicrobium protaetiae</name>
    <dbReference type="NCBI Taxonomy" id="2587808"/>
    <lineage>
        <taxon>Bacteria</taxon>
        <taxon>Bacillati</taxon>
        <taxon>Actinomycetota</taxon>
        <taxon>Actinomycetes</taxon>
        <taxon>Micrococcales</taxon>
        <taxon>Promicromonosporaceae</taxon>
        <taxon>Cellulosimicrobium</taxon>
    </lineage>
</organism>
<evidence type="ECO:0000313" key="2">
    <source>
        <dbReference type="EMBL" id="QJW35466.1"/>
    </source>
</evidence>
<proteinExistence type="predicted"/>
<feature type="transmembrane region" description="Helical" evidence="1">
    <location>
        <begin position="49"/>
        <end position="70"/>
    </location>
</feature>